<accession>A0A6N2N360</accession>
<protein>
    <submittedName>
        <fullName evidence="2">Uncharacterized protein</fullName>
    </submittedName>
</protein>
<proteinExistence type="predicted"/>
<evidence type="ECO:0000313" key="2">
    <source>
        <dbReference type="EMBL" id="VFU55307.1"/>
    </source>
</evidence>
<sequence>MIVRRHCNKQLQQQGKNKHEGPYITKSPSPYHSPTIESMGKVLKNSSRPSKNPIPSILSSSSFPDPFL</sequence>
<dbReference type="AlphaFoldDB" id="A0A6N2N360"/>
<dbReference type="EMBL" id="CAADRP010001885">
    <property type="protein sequence ID" value="VFU55307.1"/>
    <property type="molecule type" value="Genomic_DNA"/>
</dbReference>
<gene>
    <name evidence="2" type="ORF">SVIM_LOCUS392612</name>
</gene>
<feature type="region of interest" description="Disordered" evidence="1">
    <location>
        <begin position="1"/>
        <end position="68"/>
    </location>
</feature>
<organism evidence="2">
    <name type="scientific">Salix viminalis</name>
    <name type="common">Common osier</name>
    <name type="synonym">Basket willow</name>
    <dbReference type="NCBI Taxonomy" id="40686"/>
    <lineage>
        <taxon>Eukaryota</taxon>
        <taxon>Viridiplantae</taxon>
        <taxon>Streptophyta</taxon>
        <taxon>Embryophyta</taxon>
        <taxon>Tracheophyta</taxon>
        <taxon>Spermatophyta</taxon>
        <taxon>Magnoliopsida</taxon>
        <taxon>eudicotyledons</taxon>
        <taxon>Gunneridae</taxon>
        <taxon>Pentapetalae</taxon>
        <taxon>rosids</taxon>
        <taxon>fabids</taxon>
        <taxon>Malpighiales</taxon>
        <taxon>Salicaceae</taxon>
        <taxon>Saliceae</taxon>
        <taxon>Salix</taxon>
    </lineage>
</organism>
<feature type="compositionally biased region" description="Polar residues" evidence="1">
    <location>
        <begin position="26"/>
        <end position="36"/>
    </location>
</feature>
<name>A0A6N2N360_SALVM</name>
<evidence type="ECO:0000256" key="1">
    <source>
        <dbReference type="SAM" id="MobiDB-lite"/>
    </source>
</evidence>
<reference evidence="2" key="1">
    <citation type="submission" date="2019-03" db="EMBL/GenBank/DDBJ databases">
        <authorList>
            <person name="Mank J."/>
            <person name="Almeida P."/>
        </authorList>
    </citation>
    <scope>NUCLEOTIDE SEQUENCE</scope>
    <source>
        <strain evidence="2">78183</strain>
    </source>
</reference>
<feature type="compositionally biased region" description="Low complexity" evidence="1">
    <location>
        <begin position="49"/>
        <end position="68"/>
    </location>
</feature>